<keyword evidence="2" id="KW-0378">Hydrolase</keyword>
<keyword evidence="3" id="KW-1185">Reference proteome</keyword>
<evidence type="ECO:0000313" key="3">
    <source>
        <dbReference type="Proteomes" id="UP000800041"/>
    </source>
</evidence>
<name>A0A6G1H1G5_9PEZI</name>
<evidence type="ECO:0000256" key="1">
    <source>
        <dbReference type="SAM" id="SignalP"/>
    </source>
</evidence>
<feature type="signal peptide" evidence="1">
    <location>
        <begin position="1"/>
        <end position="20"/>
    </location>
</feature>
<reference evidence="2" key="1">
    <citation type="journal article" date="2020" name="Stud. Mycol.">
        <title>101 Dothideomycetes genomes: a test case for predicting lifestyles and emergence of pathogens.</title>
        <authorList>
            <person name="Haridas S."/>
            <person name="Albert R."/>
            <person name="Binder M."/>
            <person name="Bloem J."/>
            <person name="Labutti K."/>
            <person name="Salamov A."/>
            <person name="Andreopoulos B."/>
            <person name="Baker S."/>
            <person name="Barry K."/>
            <person name="Bills G."/>
            <person name="Bluhm B."/>
            <person name="Cannon C."/>
            <person name="Castanera R."/>
            <person name="Culley D."/>
            <person name="Daum C."/>
            <person name="Ezra D."/>
            <person name="Gonzalez J."/>
            <person name="Henrissat B."/>
            <person name="Kuo A."/>
            <person name="Liang C."/>
            <person name="Lipzen A."/>
            <person name="Lutzoni F."/>
            <person name="Magnuson J."/>
            <person name="Mondo S."/>
            <person name="Nolan M."/>
            <person name="Ohm R."/>
            <person name="Pangilinan J."/>
            <person name="Park H.-J."/>
            <person name="Ramirez L."/>
            <person name="Alfaro M."/>
            <person name="Sun H."/>
            <person name="Tritt A."/>
            <person name="Yoshinaga Y."/>
            <person name="Zwiers L.-H."/>
            <person name="Turgeon B."/>
            <person name="Goodwin S."/>
            <person name="Spatafora J."/>
            <person name="Crous P."/>
            <person name="Grigoriev I."/>
        </authorList>
    </citation>
    <scope>NUCLEOTIDE SEQUENCE</scope>
    <source>
        <strain evidence="2">CBS 113979</strain>
    </source>
</reference>
<protein>
    <submittedName>
        <fullName evidence="2">Glycoside hydrolase family 71 protein</fullName>
    </submittedName>
</protein>
<feature type="chain" id="PRO_5026152045" evidence="1">
    <location>
        <begin position="21"/>
        <end position="442"/>
    </location>
</feature>
<dbReference type="Gene3D" id="3.20.20.80">
    <property type="entry name" value="Glycosidases"/>
    <property type="match status" value="1"/>
</dbReference>
<dbReference type="OrthoDB" id="3257981at2759"/>
<dbReference type="Pfam" id="PF03659">
    <property type="entry name" value="Glyco_hydro_71"/>
    <property type="match status" value="1"/>
</dbReference>
<dbReference type="EMBL" id="ML977155">
    <property type="protein sequence ID" value="KAF1986904.1"/>
    <property type="molecule type" value="Genomic_DNA"/>
</dbReference>
<dbReference type="CDD" id="cd11577">
    <property type="entry name" value="GH71"/>
    <property type="match status" value="1"/>
</dbReference>
<dbReference type="InterPro" id="IPR005197">
    <property type="entry name" value="Glyco_hydro_71"/>
</dbReference>
<dbReference type="Proteomes" id="UP000800041">
    <property type="component" value="Unassembled WGS sequence"/>
</dbReference>
<proteinExistence type="predicted"/>
<sequence>MSLLNVLLASLAFCASMADAQDVFAHIVTGVFADYTPELWARDIKLAQDSLIDGFVLNIAPPYAGNTKTQIANAFNAANAASTPFKLFFSFDYLGAGGDNPAWPRDGVVQVLKDWGSNSAHFLYKNAAYVSTFEGTENVGDWPYIRSQLSFPIFFVPDWTSLGPTGLDLSLVDGAFSWNMWPEGPNNMTSTPDLAWSNSMRAAGKLFMMGISPWFFTDLPGYGKNFTWRGDSMWHTRWMEDVYEVKPEIVEIVTWNDYGESHYISPIFTPGIPTGDQTDAIRYVEDMPHDAWRDVLPYYISKFKNGGTEPTIEKERLVYWYRLTPASAGNANGVTGNNCNYQDCFAPGDILEDAVFVTALVKSLPADVTIQIGGNAVKSFPATQTGANHFTAPFDGQTGKVTFTITRRGDASLTGIGEAVTSEPTGADGLTNFNAWVGGVSG</sequence>
<organism evidence="2 3">
    <name type="scientific">Aulographum hederae CBS 113979</name>
    <dbReference type="NCBI Taxonomy" id="1176131"/>
    <lineage>
        <taxon>Eukaryota</taxon>
        <taxon>Fungi</taxon>
        <taxon>Dikarya</taxon>
        <taxon>Ascomycota</taxon>
        <taxon>Pezizomycotina</taxon>
        <taxon>Dothideomycetes</taxon>
        <taxon>Pleosporomycetidae</taxon>
        <taxon>Aulographales</taxon>
        <taxon>Aulographaceae</taxon>
    </lineage>
</organism>
<keyword evidence="1" id="KW-0732">Signal</keyword>
<evidence type="ECO:0000313" key="2">
    <source>
        <dbReference type="EMBL" id="KAF1986904.1"/>
    </source>
</evidence>
<gene>
    <name evidence="2" type="ORF">K402DRAFT_331927</name>
</gene>
<dbReference type="GO" id="GO:0051118">
    <property type="term" value="F:glucan endo-1,3-alpha-glucosidase activity"/>
    <property type="evidence" value="ECO:0007669"/>
    <property type="project" value="InterPro"/>
</dbReference>
<dbReference type="AlphaFoldDB" id="A0A6G1H1G5"/>
<accession>A0A6G1H1G5</accession>